<feature type="transmembrane region" description="Helical" evidence="8">
    <location>
        <begin position="191"/>
        <end position="212"/>
    </location>
</feature>
<feature type="transmembrane region" description="Helical" evidence="8">
    <location>
        <begin position="224"/>
        <end position="244"/>
    </location>
</feature>
<keyword evidence="7 8" id="KW-0472">Membrane</keyword>
<dbReference type="PANTHER" id="PTHR34975:SF2">
    <property type="entry name" value="SPORE GERMINATION PROTEIN A2"/>
    <property type="match status" value="1"/>
</dbReference>
<feature type="transmembrane region" description="Helical" evidence="8">
    <location>
        <begin position="307"/>
        <end position="325"/>
    </location>
</feature>
<dbReference type="Proteomes" id="UP000737402">
    <property type="component" value="Unassembled WGS sequence"/>
</dbReference>
<dbReference type="NCBIfam" id="TIGR00912">
    <property type="entry name" value="2A0309"/>
    <property type="match status" value="1"/>
</dbReference>
<dbReference type="PANTHER" id="PTHR34975">
    <property type="entry name" value="SPORE GERMINATION PROTEIN A2"/>
    <property type="match status" value="1"/>
</dbReference>
<keyword evidence="5 8" id="KW-0812">Transmembrane</keyword>
<evidence type="ECO:0000256" key="4">
    <source>
        <dbReference type="ARBA" id="ARBA00022544"/>
    </source>
</evidence>
<keyword evidence="3" id="KW-0813">Transport</keyword>
<evidence type="ECO:0000256" key="8">
    <source>
        <dbReference type="SAM" id="Phobius"/>
    </source>
</evidence>
<feature type="transmembrane region" description="Helical" evidence="8">
    <location>
        <begin position="88"/>
        <end position="111"/>
    </location>
</feature>
<evidence type="ECO:0000256" key="1">
    <source>
        <dbReference type="ARBA" id="ARBA00004141"/>
    </source>
</evidence>
<keyword evidence="6 8" id="KW-1133">Transmembrane helix</keyword>
<feature type="transmembrane region" description="Helical" evidence="8">
    <location>
        <begin position="46"/>
        <end position="68"/>
    </location>
</feature>
<accession>A0ABS2NYC2</accession>
<feature type="transmembrane region" description="Helical" evidence="8">
    <location>
        <begin position="273"/>
        <end position="295"/>
    </location>
</feature>
<comment type="caution">
    <text evidence="9">The sequence shown here is derived from an EMBL/GenBank/DDBJ whole genome shotgun (WGS) entry which is preliminary data.</text>
</comment>
<keyword evidence="4" id="KW-0309">Germination</keyword>
<evidence type="ECO:0000256" key="6">
    <source>
        <dbReference type="ARBA" id="ARBA00022989"/>
    </source>
</evidence>
<name>A0ABS2NYC2_9BACI</name>
<dbReference type="InterPro" id="IPR004761">
    <property type="entry name" value="Spore_GerAB"/>
</dbReference>
<organism evidence="9 10">
    <name type="scientific">Sutcliffiella tianshenii</name>
    <dbReference type="NCBI Taxonomy" id="1463404"/>
    <lineage>
        <taxon>Bacteria</taxon>
        <taxon>Bacillati</taxon>
        <taxon>Bacillota</taxon>
        <taxon>Bacilli</taxon>
        <taxon>Bacillales</taxon>
        <taxon>Bacillaceae</taxon>
        <taxon>Sutcliffiella</taxon>
    </lineage>
</organism>
<evidence type="ECO:0000256" key="3">
    <source>
        <dbReference type="ARBA" id="ARBA00022448"/>
    </source>
</evidence>
<gene>
    <name evidence="9" type="ORF">JOC95_001272</name>
</gene>
<evidence type="ECO:0000313" key="9">
    <source>
        <dbReference type="EMBL" id="MBM7619423.1"/>
    </source>
</evidence>
<feature type="transmembrane region" description="Helical" evidence="8">
    <location>
        <begin position="148"/>
        <end position="166"/>
    </location>
</feature>
<dbReference type="EMBL" id="JAFBED010000002">
    <property type="protein sequence ID" value="MBM7619423.1"/>
    <property type="molecule type" value="Genomic_DNA"/>
</dbReference>
<evidence type="ECO:0000256" key="2">
    <source>
        <dbReference type="ARBA" id="ARBA00007998"/>
    </source>
</evidence>
<dbReference type="Pfam" id="PF03845">
    <property type="entry name" value="Spore_permease"/>
    <property type="match status" value="1"/>
</dbReference>
<comment type="subcellular location">
    <subcellularLocation>
        <location evidence="1">Membrane</location>
        <topology evidence="1">Multi-pass membrane protein</topology>
    </subcellularLocation>
</comment>
<dbReference type="RefSeq" id="WP_204414446.1">
    <property type="nucleotide sequence ID" value="NZ_JAFBED010000002.1"/>
</dbReference>
<sequence length="369" mass="42514">MNTPTKVKKQFLVQAFLIFFVVHTNQTGVGIAGVERILFFEAKQDAWISLIFSYIGMALTIAAMCYILRSFKDKDLYDIHVSLFGKLFGNMMNILYITYLLAGLLAIILGYTEIVQAWIFPDMKTWVISSFLLFLTIYGVFGGVRTIVGVSFITFFLAIWLLLLIYEPIRFMDWTNFLPVMEASPKEIMKGAYKSSFTVLGLEILFFIYPFIWNKEKVHFYAQAGVLFTFLQILLLMIVSIGYYSGEQLEKTIWATLSMFKIIQFPNLECFEFFAVSMWLVIILPNILFMMWAASRGLKKITKMKQRKIVVGCAAVLIGLTSIFNRRVENNEYIDAVGLYGFSIVFVYTAILFSIVFIRNRVLARRRTG</sequence>
<comment type="similarity">
    <text evidence="2">Belongs to the amino acid-polyamine-organocation (APC) superfamily. Spore germination protein (SGP) (TC 2.A.3.9) family.</text>
</comment>
<feature type="transmembrane region" description="Helical" evidence="8">
    <location>
        <begin position="337"/>
        <end position="358"/>
    </location>
</feature>
<evidence type="ECO:0000256" key="7">
    <source>
        <dbReference type="ARBA" id="ARBA00023136"/>
    </source>
</evidence>
<keyword evidence="10" id="KW-1185">Reference proteome</keyword>
<protein>
    <submittedName>
        <fullName evidence="9">Spore germination protein (Amino acid permease)</fullName>
    </submittedName>
</protein>
<reference evidence="9 10" key="1">
    <citation type="submission" date="2021-01" db="EMBL/GenBank/DDBJ databases">
        <title>Genomic Encyclopedia of Type Strains, Phase IV (KMG-IV): sequencing the most valuable type-strain genomes for metagenomic binning, comparative biology and taxonomic classification.</title>
        <authorList>
            <person name="Goeker M."/>
        </authorList>
    </citation>
    <scope>NUCLEOTIDE SEQUENCE [LARGE SCALE GENOMIC DNA]</scope>
    <source>
        <strain evidence="9 10">DSM 25879</strain>
    </source>
</reference>
<proteinExistence type="inferred from homology"/>
<evidence type="ECO:0000313" key="10">
    <source>
        <dbReference type="Proteomes" id="UP000737402"/>
    </source>
</evidence>
<feature type="transmembrane region" description="Helical" evidence="8">
    <location>
        <begin position="123"/>
        <end position="141"/>
    </location>
</feature>
<evidence type="ECO:0000256" key="5">
    <source>
        <dbReference type="ARBA" id="ARBA00022692"/>
    </source>
</evidence>